<dbReference type="Proteomes" id="UP000254792">
    <property type="component" value="Chromosome"/>
</dbReference>
<evidence type="ECO:0000313" key="3">
    <source>
        <dbReference type="Proteomes" id="UP000254792"/>
    </source>
</evidence>
<evidence type="ECO:0000256" key="1">
    <source>
        <dbReference type="SAM" id="SignalP"/>
    </source>
</evidence>
<protein>
    <recommendedName>
        <fullName evidence="4">Lipoprotein</fullName>
    </recommendedName>
</protein>
<dbReference type="RefSeq" id="WP_115558601.1">
    <property type="nucleotide sequence ID" value="NZ_CP031376.1"/>
</dbReference>
<keyword evidence="1" id="KW-0732">Signal</keyword>
<gene>
    <name evidence="2" type="ORF">SALLE_v1c10440</name>
</gene>
<dbReference type="EMBL" id="CP031376">
    <property type="protein sequence ID" value="AXK51714.1"/>
    <property type="molecule type" value="Genomic_DNA"/>
</dbReference>
<dbReference type="OrthoDB" id="391737at2"/>
<proteinExistence type="predicted"/>
<evidence type="ECO:0008006" key="4">
    <source>
        <dbReference type="Google" id="ProtNLM"/>
    </source>
</evidence>
<accession>A0A345Z535</accession>
<evidence type="ECO:0000313" key="2">
    <source>
        <dbReference type="EMBL" id="AXK51714.1"/>
    </source>
</evidence>
<reference evidence="2 3" key="1">
    <citation type="submission" date="2018-07" db="EMBL/GenBank/DDBJ databases">
        <title>Complete genome sequence of Spiroplasma alleghenense PLHS-1 (ATCC 51752).</title>
        <authorList>
            <person name="Chou L."/>
            <person name="Lee T.-Y."/>
            <person name="Tsai Y.-M."/>
            <person name="Kuo C.-H."/>
        </authorList>
    </citation>
    <scope>NUCLEOTIDE SEQUENCE [LARGE SCALE GENOMIC DNA]</scope>
    <source>
        <strain evidence="2 3">PLHS-1</strain>
    </source>
</reference>
<dbReference type="InterPro" id="IPR054816">
    <property type="entry name" value="Lipoprotein_mollicutes-type_CS"/>
</dbReference>
<keyword evidence="3" id="KW-1185">Reference proteome</keyword>
<feature type="signal peptide" evidence="1">
    <location>
        <begin position="1"/>
        <end position="20"/>
    </location>
</feature>
<dbReference type="NCBIfam" id="NF038029">
    <property type="entry name" value="LP_plasma"/>
    <property type="match status" value="1"/>
</dbReference>
<dbReference type="PROSITE" id="PS51257">
    <property type="entry name" value="PROKAR_LIPOPROTEIN"/>
    <property type="match status" value="1"/>
</dbReference>
<name>A0A345Z535_9MOLU</name>
<dbReference type="AlphaFoldDB" id="A0A345Z535"/>
<feature type="chain" id="PRO_5016897417" description="Lipoprotein" evidence="1">
    <location>
        <begin position="21"/>
        <end position="190"/>
    </location>
</feature>
<organism evidence="2 3">
    <name type="scientific">Spiroplasma alleghenense</name>
    <dbReference type="NCBI Taxonomy" id="216931"/>
    <lineage>
        <taxon>Bacteria</taxon>
        <taxon>Bacillati</taxon>
        <taxon>Mycoplasmatota</taxon>
        <taxon>Mollicutes</taxon>
        <taxon>Entomoplasmatales</taxon>
        <taxon>Spiroplasmataceae</taxon>
        <taxon>Spiroplasma</taxon>
    </lineage>
</organism>
<sequence length="190" mass="21258">MKKILSILAVMGLTSTAVMGVVACTETPTKSAQNVHVLARVFNQAVSKAIEDNPLTPLESGVFDTEAIKADVIKNMNDKKSELEAVGIHLIPGYYQENEFYQKAFKSVAEFNKLTQKEKDDHQKYLTENNFKHEDIIIFVDSTFITASLDNPERITINIPRLNIVDSEGYDVLFNNGFNLTQMGIVSVKK</sequence>
<dbReference type="KEGG" id="salx:SALLE_v1c10440"/>